<feature type="compositionally biased region" description="Basic residues" evidence="1">
    <location>
        <begin position="22"/>
        <end position="31"/>
    </location>
</feature>
<feature type="region of interest" description="Disordered" evidence="1">
    <location>
        <begin position="1"/>
        <end position="50"/>
    </location>
</feature>
<organism evidence="2 3">
    <name type="scientific">Liparis tanakae</name>
    <name type="common">Tanaka's snailfish</name>
    <dbReference type="NCBI Taxonomy" id="230148"/>
    <lineage>
        <taxon>Eukaryota</taxon>
        <taxon>Metazoa</taxon>
        <taxon>Chordata</taxon>
        <taxon>Craniata</taxon>
        <taxon>Vertebrata</taxon>
        <taxon>Euteleostomi</taxon>
        <taxon>Actinopterygii</taxon>
        <taxon>Neopterygii</taxon>
        <taxon>Teleostei</taxon>
        <taxon>Neoteleostei</taxon>
        <taxon>Acanthomorphata</taxon>
        <taxon>Eupercaria</taxon>
        <taxon>Perciformes</taxon>
        <taxon>Cottioidei</taxon>
        <taxon>Cottales</taxon>
        <taxon>Liparidae</taxon>
        <taxon>Liparis</taxon>
    </lineage>
</organism>
<name>A0A4Z2I6X1_9TELE</name>
<proteinExistence type="predicted"/>
<evidence type="ECO:0000313" key="3">
    <source>
        <dbReference type="Proteomes" id="UP000314294"/>
    </source>
</evidence>
<comment type="caution">
    <text evidence="2">The sequence shown here is derived from an EMBL/GenBank/DDBJ whole genome shotgun (WGS) entry which is preliminary data.</text>
</comment>
<dbReference type="Proteomes" id="UP000314294">
    <property type="component" value="Unassembled WGS sequence"/>
</dbReference>
<dbReference type="AlphaFoldDB" id="A0A4Z2I6X1"/>
<reference evidence="2 3" key="1">
    <citation type="submission" date="2019-03" db="EMBL/GenBank/DDBJ databases">
        <title>First draft genome of Liparis tanakae, snailfish: a comprehensive survey of snailfish specific genes.</title>
        <authorList>
            <person name="Kim W."/>
            <person name="Song I."/>
            <person name="Jeong J.-H."/>
            <person name="Kim D."/>
            <person name="Kim S."/>
            <person name="Ryu S."/>
            <person name="Song J.Y."/>
            <person name="Lee S.K."/>
        </authorList>
    </citation>
    <scope>NUCLEOTIDE SEQUENCE [LARGE SCALE GENOMIC DNA]</scope>
    <source>
        <tissue evidence="2">Muscle</tissue>
    </source>
</reference>
<evidence type="ECO:0000313" key="2">
    <source>
        <dbReference type="EMBL" id="TNN73809.1"/>
    </source>
</evidence>
<gene>
    <name evidence="2" type="ORF">EYF80_016017</name>
</gene>
<sequence length="195" mass="22053">MVSKAMSGVKRPVLPDRERTGHRAKGKRRTVERKTEGGRRHKWYTDSGSQNTIATENASLTTHHKDSLETLAVELGPRLDNGKDSKRERVLLLMMDVVFTCGTVHQLQNQRPTSHNARTTGKEIPVRQKAKKMQLAKLNYSILLLGLGPSHENLIQRFSSTELFPALWPPTTAIWGRSRFAFCPMAEKASCMRFT</sequence>
<evidence type="ECO:0000256" key="1">
    <source>
        <dbReference type="SAM" id="MobiDB-lite"/>
    </source>
</evidence>
<protein>
    <submittedName>
        <fullName evidence="2">Uncharacterized protein</fullName>
    </submittedName>
</protein>
<dbReference type="EMBL" id="SRLO01000121">
    <property type="protein sequence ID" value="TNN73809.1"/>
    <property type="molecule type" value="Genomic_DNA"/>
</dbReference>
<keyword evidence="3" id="KW-1185">Reference proteome</keyword>
<accession>A0A4Z2I6X1</accession>